<dbReference type="InterPro" id="IPR007542">
    <property type="entry name" value="MCP_C"/>
</dbReference>
<comment type="subcellular location">
    <subcellularLocation>
        <location evidence="1">Virion</location>
    </subcellularLocation>
</comment>
<dbReference type="InterPro" id="IPR031654">
    <property type="entry name" value="Capsid_N"/>
</dbReference>
<evidence type="ECO:0000313" key="6">
    <source>
        <dbReference type="EMBL" id="QDY51680.1"/>
    </source>
</evidence>
<evidence type="ECO:0000256" key="1">
    <source>
        <dbReference type="ARBA" id="ARBA00004328"/>
    </source>
</evidence>
<feature type="domain" description="Major capsid protein N-terminal" evidence="5">
    <location>
        <begin position="25"/>
        <end position="227"/>
    </location>
</feature>
<keyword evidence="3" id="KW-0946">Virion</keyword>
<evidence type="ECO:0000259" key="4">
    <source>
        <dbReference type="Pfam" id="PF04451"/>
    </source>
</evidence>
<dbReference type="SUPFAM" id="SSF49749">
    <property type="entry name" value="Group II dsDNA viruses VP"/>
    <property type="match status" value="2"/>
</dbReference>
<dbReference type="Pfam" id="PF04451">
    <property type="entry name" value="Capsid_NCLDV"/>
    <property type="match status" value="1"/>
</dbReference>
<reference evidence="6" key="1">
    <citation type="submission" date="2018-11" db="EMBL/GenBank/DDBJ databases">
        <title>A distinct lineage of giant viruses engineers rhodopsin photosystems in predatory marine eukaryotes.</title>
        <authorList>
            <person name="Needham D.M."/>
            <person name="Yoshizawa S."/>
            <person name="Hosaka T."/>
            <person name="Poirier C."/>
            <person name="Choi C.-J."/>
            <person name="Hehenberger E."/>
            <person name="Irwin N.A.T."/>
            <person name="Wilken S."/>
            <person name="Yung C.-M."/>
            <person name="Bachy C."/>
            <person name="Kurihara R."/>
            <person name="Nakajima Y."/>
            <person name="Kojima K."/>
            <person name="Kimura-Someya T."/>
            <person name="Leonard G."/>
            <person name="Malmstrom R.R."/>
            <person name="Mende D."/>
            <person name="Olson D.K."/>
            <person name="Sudo Y."/>
            <person name="Sudek S."/>
            <person name="Richards T.A."/>
            <person name="DeLong E.F."/>
            <person name="Keeling P.J."/>
            <person name="Santoro A.E."/>
            <person name="Shirouzu M."/>
            <person name="Iwasaki W."/>
            <person name="Worden A.Z."/>
        </authorList>
    </citation>
    <scope>NUCLEOTIDE SEQUENCE</scope>
</reference>
<keyword evidence="2" id="KW-0167">Capsid protein</keyword>
<evidence type="ECO:0000256" key="3">
    <source>
        <dbReference type="ARBA" id="ARBA00022844"/>
    </source>
</evidence>
<feature type="domain" description="Major capsid protein C-terminal" evidence="4">
    <location>
        <begin position="309"/>
        <end position="520"/>
    </location>
</feature>
<accession>A0A5B8HWY2</accession>
<name>A0A5B8HWY2_9VIRU</name>
<protein>
    <recommendedName>
        <fullName evidence="7">Major capsid protein</fullName>
    </recommendedName>
</protein>
<dbReference type="GO" id="GO:0019028">
    <property type="term" value="C:viral capsid"/>
    <property type="evidence" value="ECO:0007669"/>
    <property type="project" value="UniProtKB-KW"/>
</dbReference>
<evidence type="ECO:0000256" key="2">
    <source>
        <dbReference type="ARBA" id="ARBA00022561"/>
    </source>
</evidence>
<dbReference type="Gene3D" id="2.70.9.20">
    <property type="entry name" value="Major capsid protein Vp54"/>
    <property type="match status" value="1"/>
</dbReference>
<gene>
    <name evidence="6" type="ORF">1_65</name>
</gene>
<dbReference type="Gene3D" id="2.70.9.10">
    <property type="entry name" value="Adenovirus Type 2 Hexon, domain 4"/>
    <property type="match status" value="1"/>
</dbReference>
<proteinExistence type="predicted"/>
<evidence type="ECO:0008006" key="7">
    <source>
        <dbReference type="Google" id="ProtNLM"/>
    </source>
</evidence>
<dbReference type="InterPro" id="IPR016112">
    <property type="entry name" value="VP_dsDNA_II"/>
</dbReference>
<dbReference type="GO" id="GO:0005198">
    <property type="term" value="F:structural molecule activity"/>
    <property type="evidence" value="ECO:0007669"/>
    <property type="project" value="InterPro"/>
</dbReference>
<dbReference type="Pfam" id="PF16903">
    <property type="entry name" value="Capsid_N"/>
    <property type="match status" value="1"/>
</dbReference>
<dbReference type="EMBL" id="MK250085">
    <property type="protein sequence ID" value="QDY51680.1"/>
    <property type="molecule type" value="Genomic_DNA"/>
</dbReference>
<sequence>MTGGFLQLVSYGSQDFYLTGNPQISFFKTVYRRYTNFSMDFYQIRPEIDIGLSDNSTTDYTFNIDRNGDLISDMYLVYKLPAIYSDNNTKFRWIKNVGTSAIEHISVHIGSSEIDKHYGEWFNIWHELTLTEAKKRVYNELIGNVPEMYNPELSPKFTSYPNKPKTGKIPSIQERIIRVPLIFWFNRNPSLALPLVALQYYPVRIDVTFRRVVDLYTIIDKYANGSSLGSRVDKVTIIDNGVKKDNQIRNSYNLRIKADPSTPDYDNYSGLQNFVKNDDITRNQNSNTFLKLPIEPFLEVNYIFLDKEEMNKFAKSEHKYLIERVKQIQFTNILESKTLNLKELNHPTSYMVITSKRSDIGERNDWNNYTNWITPGIPWNSYNEFFEPYFDDDNCKEVIGESNYDIKGKENILKNLALNLNGVQRFISNDETFYNSLQPYSFGINQPSKGILLYSFSLNPFEYQPSGSCNMSKFNKIDLLVETQNVPQNKTSEGVENKYTYDINVYGVSYNILRITGGMGNLEFSN</sequence>
<dbReference type="InterPro" id="IPR038519">
    <property type="entry name" value="MCP_C_sf"/>
</dbReference>
<evidence type="ECO:0000259" key="5">
    <source>
        <dbReference type="Pfam" id="PF16903"/>
    </source>
</evidence>
<organism evidence="6">
    <name type="scientific">Mimiviridae sp. ChoanoV1</name>
    <dbReference type="NCBI Taxonomy" id="2596887"/>
    <lineage>
        <taxon>Viruses</taxon>
        <taxon>Varidnaviria</taxon>
        <taxon>Bamfordvirae</taxon>
        <taxon>Nucleocytoviricota</taxon>
        <taxon>Megaviricetes</taxon>
        <taxon>Imitervirales</taxon>
        <taxon>Schizomimiviridae</taxon>
    </lineage>
</organism>